<dbReference type="SUPFAM" id="SSF47616">
    <property type="entry name" value="GST C-terminal domain-like"/>
    <property type="match status" value="1"/>
</dbReference>
<dbReference type="InterPro" id="IPR040079">
    <property type="entry name" value="Glutathione_S-Trfase"/>
</dbReference>
<dbReference type="InterPro" id="IPR036249">
    <property type="entry name" value="Thioredoxin-like_sf"/>
</dbReference>
<comment type="caution">
    <text evidence="2">The sequence shown here is derived from an EMBL/GenBank/DDBJ whole genome shotgun (WGS) entry which is preliminary data.</text>
</comment>
<evidence type="ECO:0000259" key="1">
    <source>
        <dbReference type="PROSITE" id="PS50404"/>
    </source>
</evidence>
<dbReference type="InterPro" id="IPR050983">
    <property type="entry name" value="GST_Omega/HSP26"/>
</dbReference>
<dbReference type="Pfam" id="PF13417">
    <property type="entry name" value="GST_N_3"/>
    <property type="match status" value="1"/>
</dbReference>
<dbReference type="PANTHER" id="PTHR43968">
    <property type="match status" value="1"/>
</dbReference>
<dbReference type="PANTHER" id="PTHR43968:SF6">
    <property type="entry name" value="GLUTATHIONE S-TRANSFERASE OMEGA"/>
    <property type="match status" value="1"/>
</dbReference>
<feature type="domain" description="GST N-terminal" evidence="1">
    <location>
        <begin position="1"/>
        <end position="80"/>
    </location>
</feature>
<sequence>MELYGHPFSSYTWKAQIALHAAGLDYRLKTLDPGHPDNAAFVARHGGPFGKFPVLDDSGTVVFEATSIIEHLAARHEQAAFLLPPARAAELRNLDRVFDNYVMNVMQIVVNEQLRAPDAPDTARQGEARELLRKAYAWLEPRAGALGLGPVTLVECAAAPSLFYADWVEEIGDDCPELKALRTRLNALPEMRACIDAAYPYRGYFPLGAPNRD</sequence>
<keyword evidence="2" id="KW-0808">Transferase</keyword>
<dbReference type="EMBL" id="RXOL01000005">
    <property type="protein sequence ID" value="RVQ65969.1"/>
    <property type="molecule type" value="Genomic_DNA"/>
</dbReference>
<dbReference type="Gene3D" id="1.20.1050.10">
    <property type="match status" value="1"/>
</dbReference>
<dbReference type="SFLD" id="SFLDS00019">
    <property type="entry name" value="Glutathione_Transferase_(cytos"/>
    <property type="match status" value="1"/>
</dbReference>
<evidence type="ECO:0000313" key="3">
    <source>
        <dbReference type="Proteomes" id="UP000283003"/>
    </source>
</evidence>
<organism evidence="2 3">
    <name type="scientific">Croceicoccus ponticola</name>
    <dbReference type="NCBI Taxonomy" id="2217664"/>
    <lineage>
        <taxon>Bacteria</taxon>
        <taxon>Pseudomonadati</taxon>
        <taxon>Pseudomonadota</taxon>
        <taxon>Alphaproteobacteria</taxon>
        <taxon>Sphingomonadales</taxon>
        <taxon>Erythrobacteraceae</taxon>
        <taxon>Croceicoccus</taxon>
    </lineage>
</organism>
<dbReference type="SUPFAM" id="SSF52833">
    <property type="entry name" value="Thioredoxin-like"/>
    <property type="match status" value="1"/>
</dbReference>
<keyword evidence="3" id="KW-1185">Reference proteome</keyword>
<reference evidence="2 3" key="1">
    <citation type="submission" date="2018-12" db="EMBL/GenBank/DDBJ databases">
        <title>Croceicoccus ponticola sp. nov., a lipolytic bacterium isolated from seawater.</title>
        <authorList>
            <person name="Yoon J.-H."/>
        </authorList>
    </citation>
    <scope>NUCLEOTIDE SEQUENCE [LARGE SCALE GENOMIC DNA]</scope>
    <source>
        <strain evidence="2 3">GM-16</strain>
    </source>
</reference>
<dbReference type="Gene3D" id="3.40.30.10">
    <property type="entry name" value="Glutaredoxin"/>
    <property type="match status" value="1"/>
</dbReference>
<dbReference type="AlphaFoldDB" id="A0A437GVP3"/>
<dbReference type="GO" id="GO:0005737">
    <property type="term" value="C:cytoplasm"/>
    <property type="evidence" value="ECO:0007669"/>
    <property type="project" value="TreeGrafter"/>
</dbReference>
<name>A0A437GVP3_9SPHN</name>
<gene>
    <name evidence="2" type="ORF">EKN06_11475</name>
</gene>
<dbReference type="OrthoDB" id="9782992at2"/>
<dbReference type="InterPro" id="IPR004045">
    <property type="entry name" value="Glutathione_S-Trfase_N"/>
</dbReference>
<protein>
    <submittedName>
        <fullName evidence="2">Glutathione S-transferase family protein</fullName>
    </submittedName>
</protein>
<proteinExistence type="predicted"/>
<dbReference type="RefSeq" id="WP_127613070.1">
    <property type="nucleotide sequence ID" value="NZ_RXOL01000005.1"/>
</dbReference>
<dbReference type="GO" id="GO:0016740">
    <property type="term" value="F:transferase activity"/>
    <property type="evidence" value="ECO:0007669"/>
    <property type="project" value="UniProtKB-KW"/>
</dbReference>
<dbReference type="InterPro" id="IPR036282">
    <property type="entry name" value="Glutathione-S-Trfase_C_sf"/>
</dbReference>
<dbReference type="Proteomes" id="UP000283003">
    <property type="component" value="Unassembled WGS sequence"/>
</dbReference>
<dbReference type="CDD" id="cd00570">
    <property type="entry name" value="GST_N_family"/>
    <property type="match status" value="1"/>
</dbReference>
<accession>A0A437GVP3</accession>
<evidence type="ECO:0000313" key="2">
    <source>
        <dbReference type="EMBL" id="RVQ65969.1"/>
    </source>
</evidence>
<dbReference type="CDD" id="cd00299">
    <property type="entry name" value="GST_C_family"/>
    <property type="match status" value="1"/>
</dbReference>
<dbReference type="PROSITE" id="PS50404">
    <property type="entry name" value="GST_NTER"/>
    <property type="match status" value="1"/>
</dbReference>